<protein>
    <submittedName>
        <fullName evidence="2">Replication initiator protein</fullName>
    </submittedName>
</protein>
<feature type="domain" description="Replication-associated protein ORF2/G2P" evidence="1">
    <location>
        <begin position="53"/>
        <end position="194"/>
    </location>
</feature>
<proteinExistence type="predicted"/>
<dbReference type="Pfam" id="PF23343">
    <property type="entry name" value="REP_ORF2-G2P"/>
    <property type="match status" value="1"/>
</dbReference>
<evidence type="ECO:0000259" key="1">
    <source>
        <dbReference type="Pfam" id="PF23343"/>
    </source>
</evidence>
<accession>A0A976N1E9</accession>
<dbReference type="InterPro" id="IPR056906">
    <property type="entry name" value="ORF2/G2P_dom"/>
</dbReference>
<dbReference type="EMBL" id="OM869544">
    <property type="protein sequence ID" value="UPW41109.1"/>
    <property type="molecule type" value="Genomic_DNA"/>
</dbReference>
<sequence length="467" mass="55346">MCLFPFPNTDYNGVAYKHGVREFDCGGCPECMHKRANRVALRSYFESKSHAHNCMITLTYDTFMRDKNGKILRDKLGVPLENPVDPNLKVNQRDVQLFIKRLRKYLSIHYPNNERIKYYISAEYGSSTHRAHYHALIFGFDFPDRYYHKKSKRGNIIYMSNTLTKLWNHGICTVDSVNMNNAIARYCSKYLSKSRSDKTFSLSSQGIGVDNLLKKFNGRSYYIEGVEYPIPRVVWQRYIMNKYKEAPYASSMDYRYVNRTDPKYELSLARIECFRTVRDNDSQYQRYLSYWKSRGEEFNQNKLPIRTRILDLDDRKYHWYKAYALRCYDRKKITGKFEVAPGSNVGVSRVLREEDQHYHRVFGHLPFSARLYKASDTDPVMKREFDLVNYRNSILRHPVDENLNPIDPVPSLSSSLSSSSSRFYSFKQRMLNKLRDVSEIDIDEILHESGYSYFLLRKYFKKYCNTT</sequence>
<evidence type="ECO:0000313" key="2">
    <source>
        <dbReference type="EMBL" id="UPW41109.1"/>
    </source>
</evidence>
<reference evidence="2" key="1">
    <citation type="submission" date="2022-02" db="EMBL/GenBank/DDBJ databases">
        <title>Towards deciphering the DNA virus diversity associated with rodent species in the families Cricetidae and Heteromyidae.</title>
        <authorList>
            <person name="Lund M."/>
            <person name="Larsen B.B."/>
            <person name="Gryseels S."/>
            <person name="Kraberger S."/>
            <person name="Rowsey D.M."/>
            <person name="Steger L."/>
            <person name="Yule K.M."/>
            <person name="Upham N.S."/>
            <person name="Worobey M."/>
            <person name="Van Doorslaer K."/>
            <person name="Varsani A."/>
        </authorList>
    </citation>
    <scope>NUCLEOTIDE SEQUENCE</scope>
    <source>
        <strain evidence="2">UA08Rod_5530</strain>
    </source>
</reference>
<name>A0A976N1E9_9VIRU</name>
<organism evidence="2">
    <name type="scientific">Sigmofec virus UA08Rod_5530</name>
    <dbReference type="NCBI Taxonomy" id="2929427"/>
    <lineage>
        <taxon>Viruses</taxon>
        <taxon>Monodnaviria</taxon>
        <taxon>Sangervirae</taxon>
        <taxon>Phixviricota</taxon>
        <taxon>Malgrandaviricetes</taxon>
        <taxon>Petitvirales</taxon>
        <taxon>Microviridae</taxon>
    </lineage>
</organism>